<dbReference type="RefSeq" id="XP_009049724.1">
    <property type="nucleotide sequence ID" value="XM_009051476.1"/>
</dbReference>
<organism evidence="1 2">
    <name type="scientific">Lottia gigantea</name>
    <name type="common">Giant owl limpet</name>
    <dbReference type="NCBI Taxonomy" id="225164"/>
    <lineage>
        <taxon>Eukaryota</taxon>
        <taxon>Metazoa</taxon>
        <taxon>Spiralia</taxon>
        <taxon>Lophotrochozoa</taxon>
        <taxon>Mollusca</taxon>
        <taxon>Gastropoda</taxon>
        <taxon>Patellogastropoda</taxon>
        <taxon>Lottioidea</taxon>
        <taxon>Lottiidae</taxon>
        <taxon>Lottia</taxon>
    </lineage>
</organism>
<dbReference type="OrthoDB" id="6159741at2759"/>
<evidence type="ECO:0000313" key="2">
    <source>
        <dbReference type="Proteomes" id="UP000030746"/>
    </source>
</evidence>
<proteinExistence type="predicted"/>
<dbReference type="HOGENOM" id="CLU_2298709_0_0_1"/>
<name>V4AQP2_LOTGI</name>
<dbReference type="AlphaFoldDB" id="V4AQP2"/>
<dbReference type="Proteomes" id="UP000030746">
    <property type="component" value="Unassembled WGS sequence"/>
</dbReference>
<dbReference type="OMA" id="CISCENA"/>
<evidence type="ECO:0008006" key="3">
    <source>
        <dbReference type="Google" id="ProtNLM"/>
    </source>
</evidence>
<keyword evidence="2" id="KW-1185">Reference proteome</keyword>
<dbReference type="KEGG" id="lgi:LOTGIDRAFT_141858"/>
<feature type="non-terminal residue" evidence="1">
    <location>
        <position position="1"/>
    </location>
</feature>
<dbReference type="EMBL" id="KB201021">
    <property type="protein sequence ID" value="ESO99562.1"/>
    <property type="molecule type" value="Genomic_DNA"/>
</dbReference>
<protein>
    <recommendedName>
        <fullName evidence="3">Reverse transcriptase domain-containing protein</fullName>
    </recommendedName>
</protein>
<sequence length="101" mass="11848">IDGDITLNEIKEALGHIKLDRSPGSDGFCVNFYITFFDILGPFLVKLYKYRFEHNLLPPSLRISYISLLCKDKNNKNLMKNWRPISLLNYDYKILFSNSKK</sequence>
<dbReference type="GeneID" id="20234498"/>
<dbReference type="PANTHER" id="PTHR19446">
    <property type="entry name" value="REVERSE TRANSCRIPTASES"/>
    <property type="match status" value="1"/>
</dbReference>
<reference evidence="1 2" key="1">
    <citation type="journal article" date="2013" name="Nature">
        <title>Insights into bilaterian evolution from three spiralian genomes.</title>
        <authorList>
            <person name="Simakov O."/>
            <person name="Marletaz F."/>
            <person name="Cho S.J."/>
            <person name="Edsinger-Gonzales E."/>
            <person name="Havlak P."/>
            <person name="Hellsten U."/>
            <person name="Kuo D.H."/>
            <person name="Larsson T."/>
            <person name="Lv J."/>
            <person name="Arendt D."/>
            <person name="Savage R."/>
            <person name="Osoegawa K."/>
            <person name="de Jong P."/>
            <person name="Grimwood J."/>
            <person name="Chapman J.A."/>
            <person name="Shapiro H."/>
            <person name="Aerts A."/>
            <person name="Otillar R.P."/>
            <person name="Terry A.Y."/>
            <person name="Boore J.L."/>
            <person name="Grigoriev I.V."/>
            <person name="Lindberg D.R."/>
            <person name="Seaver E.C."/>
            <person name="Weisblat D.A."/>
            <person name="Putnam N.H."/>
            <person name="Rokhsar D.S."/>
        </authorList>
    </citation>
    <scope>NUCLEOTIDE SEQUENCE [LARGE SCALE GENOMIC DNA]</scope>
</reference>
<accession>V4AQP2</accession>
<dbReference type="STRING" id="225164.V4AQP2"/>
<gene>
    <name evidence="1" type="ORF">LOTGIDRAFT_141858</name>
</gene>
<dbReference type="CTD" id="20234498"/>
<evidence type="ECO:0000313" key="1">
    <source>
        <dbReference type="EMBL" id="ESO99562.1"/>
    </source>
</evidence>